<dbReference type="EMBL" id="CAACYE010000005">
    <property type="protein sequence ID" value="VFA83328.1"/>
    <property type="molecule type" value="Genomic_DNA"/>
</dbReference>
<evidence type="ECO:0000313" key="2">
    <source>
        <dbReference type="EMBL" id="VFA83328.1"/>
    </source>
</evidence>
<accession>A0A449GC20</accession>
<feature type="region of interest" description="Disordered" evidence="1">
    <location>
        <begin position="310"/>
        <end position="337"/>
    </location>
</feature>
<name>A0A449GC20_NOCFR</name>
<dbReference type="AlphaFoldDB" id="A0A449GC20"/>
<feature type="compositionally biased region" description="Polar residues" evidence="1">
    <location>
        <begin position="327"/>
        <end position="337"/>
    </location>
</feature>
<reference evidence="2" key="1">
    <citation type="submission" date="2019-02" db="EMBL/GenBank/DDBJ databases">
        <authorList>
            <consortium name="Pathogen Informatics"/>
        </authorList>
    </citation>
    <scope>NUCLEOTIDE SEQUENCE</scope>
    <source>
        <strain evidence="2">3012STDY6733949</strain>
    </source>
</reference>
<gene>
    <name evidence="2" type="ORF">NCTC1935_01150</name>
</gene>
<sequence>MTQEHKNGVSVEELRAAVLRSGYPLQGMVVDKLIETIGGPASANWDIQEEWSFVDGDTNDVRQIDALVSWQASNLNPDPVANFSDPSSFIRVHLTFLIECIQSELPYVAFTRETASGCRTPLLLGLPHEDLGLRINATDKTATVGMSTKDALGTYEFGSRCGQYPPVAVSISKAQWIKGGHLELSGQETYRSLTLPMLKAIDYLKESSRPSEQRMYYDLRLTFPIAVMRAPLFEARVQNGAVQLAEVPLVRAVRSEPTSKTGRWPDTSGFDIVQYDFLADYAQNATNSVLELVERVKKFLGTDPYRHRDMGSGRIGFRSGSPRRAASISNNETTSRS</sequence>
<organism evidence="2">
    <name type="scientific">Nocardia farcinica</name>
    <dbReference type="NCBI Taxonomy" id="37329"/>
    <lineage>
        <taxon>Bacteria</taxon>
        <taxon>Bacillati</taxon>
        <taxon>Actinomycetota</taxon>
        <taxon>Actinomycetes</taxon>
        <taxon>Mycobacteriales</taxon>
        <taxon>Nocardiaceae</taxon>
        <taxon>Nocardia</taxon>
    </lineage>
</organism>
<dbReference type="RefSeq" id="WP_137354730.1">
    <property type="nucleotide sequence ID" value="NZ_CAACYE020000001.1"/>
</dbReference>
<evidence type="ECO:0000256" key="1">
    <source>
        <dbReference type="SAM" id="MobiDB-lite"/>
    </source>
</evidence>
<protein>
    <submittedName>
        <fullName evidence="2">Uncharacterized protein</fullName>
    </submittedName>
</protein>
<proteinExistence type="predicted"/>